<feature type="compositionally biased region" description="Low complexity" evidence="1">
    <location>
        <begin position="483"/>
        <end position="497"/>
    </location>
</feature>
<dbReference type="Proteomes" id="UP001174691">
    <property type="component" value="Unassembled WGS sequence"/>
</dbReference>
<gene>
    <name evidence="2" type="ORF">NKR19_g2535</name>
</gene>
<reference evidence="2" key="1">
    <citation type="submission" date="2022-07" db="EMBL/GenBank/DDBJ databases">
        <title>Fungi with potential for degradation of polypropylene.</title>
        <authorList>
            <person name="Gostincar C."/>
        </authorList>
    </citation>
    <scope>NUCLEOTIDE SEQUENCE</scope>
    <source>
        <strain evidence="2">EXF-13287</strain>
    </source>
</reference>
<sequence>MARAQLRKRPRADDLSQDHRPNKKIKPTGELHHRNFPPEFWDGLSKVPLTRRVLRELDRRNSAQTAPGPATPAVYTTDRSRFARHGGPDLRHLRGYPELKGVDRTIASSRSASSSRRTKSTKSTKATTTTPGRSSAYDKAFEQNLNDNNVYLHGRKSKPDNNADLHQTRPSLSPSKFDDGAFEHFQDEHDHLGSEGDVMRKIIPFISGSTNIPNSGDVLFNNLESITDGAAVDVKPDFYDGARFSDIDSTVREDLSSLMIPSDTNAARRPAAPNFFLEAKAPWGGADIAKRQAGLDGAIGARAMHALQNYGDEEPGFDGNAYSYSSTYHTGTGTLQLYTHHVTAPTAPDGRPEYHMTQLDGWQMTGNIDTFRRGATAFRNARDLAQGHRNRFIQAANARARQPRPETPPEAEITVAETQQYEESTCDEFVDCEDDVAPQAIDTENYAASQGFDDGQAPLQHLYADDEQPSQESTSTGADPTMSFATSVTSSFSAESQSRLKRNRASHGPPSNTQPHKKHGSAKART</sequence>
<evidence type="ECO:0000256" key="1">
    <source>
        <dbReference type="SAM" id="MobiDB-lite"/>
    </source>
</evidence>
<dbReference type="EMBL" id="JANBVN010000026">
    <property type="protein sequence ID" value="KAJ9161135.1"/>
    <property type="molecule type" value="Genomic_DNA"/>
</dbReference>
<feature type="region of interest" description="Disordered" evidence="1">
    <location>
        <begin position="58"/>
        <end position="181"/>
    </location>
</feature>
<keyword evidence="3" id="KW-1185">Reference proteome</keyword>
<feature type="compositionally biased region" description="Basic and acidic residues" evidence="1">
    <location>
        <begin position="157"/>
        <end position="167"/>
    </location>
</feature>
<feature type="compositionally biased region" description="Basic residues" evidence="1">
    <location>
        <begin position="515"/>
        <end position="526"/>
    </location>
</feature>
<name>A0AA38VZ01_9PEZI</name>
<protein>
    <submittedName>
        <fullName evidence="2">Ribonuclease H-like protein</fullName>
    </submittedName>
</protein>
<feature type="compositionally biased region" description="Basic and acidic residues" evidence="1">
    <location>
        <begin position="78"/>
        <end position="103"/>
    </location>
</feature>
<feature type="region of interest" description="Disordered" evidence="1">
    <location>
        <begin position="462"/>
        <end position="526"/>
    </location>
</feature>
<evidence type="ECO:0000313" key="2">
    <source>
        <dbReference type="EMBL" id="KAJ9161135.1"/>
    </source>
</evidence>
<evidence type="ECO:0000313" key="3">
    <source>
        <dbReference type="Proteomes" id="UP001174691"/>
    </source>
</evidence>
<feature type="compositionally biased region" description="Basic residues" evidence="1">
    <location>
        <begin position="1"/>
        <end position="10"/>
    </location>
</feature>
<comment type="caution">
    <text evidence="2">The sequence shown here is derived from an EMBL/GenBank/DDBJ whole genome shotgun (WGS) entry which is preliminary data.</text>
</comment>
<feature type="compositionally biased region" description="Basic and acidic residues" evidence="1">
    <location>
        <begin position="11"/>
        <end position="20"/>
    </location>
</feature>
<feature type="region of interest" description="Disordered" evidence="1">
    <location>
        <begin position="1"/>
        <end position="42"/>
    </location>
</feature>
<dbReference type="AlphaFoldDB" id="A0AA38VZ01"/>
<organism evidence="2 3">
    <name type="scientific">Coniochaeta hoffmannii</name>
    <dbReference type="NCBI Taxonomy" id="91930"/>
    <lineage>
        <taxon>Eukaryota</taxon>
        <taxon>Fungi</taxon>
        <taxon>Dikarya</taxon>
        <taxon>Ascomycota</taxon>
        <taxon>Pezizomycotina</taxon>
        <taxon>Sordariomycetes</taxon>
        <taxon>Sordariomycetidae</taxon>
        <taxon>Coniochaetales</taxon>
        <taxon>Coniochaetaceae</taxon>
        <taxon>Coniochaeta</taxon>
    </lineage>
</organism>
<accession>A0AA38VZ01</accession>
<proteinExistence type="predicted"/>